<dbReference type="EMBL" id="DTFI01000239">
    <property type="protein sequence ID" value="HGI44346.1"/>
    <property type="molecule type" value="Genomic_DNA"/>
</dbReference>
<proteinExistence type="predicted"/>
<comment type="caution">
    <text evidence="1">The sequence shown here is derived from an EMBL/GenBank/DDBJ whole genome shotgun (WGS) entry which is preliminary data.</text>
</comment>
<reference evidence="1" key="1">
    <citation type="journal article" date="2020" name="mSystems">
        <title>Genome- and Community-Level Interaction Insights into Carbon Utilization and Element Cycling Functions of Hydrothermarchaeota in Hydrothermal Sediment.</title>
        <authorList>
            <person name="Zhou Z."/>
            <person name="Liu Y."/>
            <person name="Xu W."/>
            <person name="Pan J."/>
            <person name="Luo Z.H."/>
            <person name="Li M."/>
        </authorList>
    </citation>
    <scope>NUCLEOTIDE SEQUENCE [LARGE SCALE GENOMIC DNA]</scope>
    <source>
        <strain evidence="1">SpSt-735</strain>
    </source>
</reference>
<dbReference type="AlphaFoldDB" id="A0A7C4FCH4"/>
<protein>
    <submittedName>
        <fullName evidence="1">Uncharacterized protein</fullName>
    </submittedName>
</protein>
<evidence type="ECO:0000313" key="1">
    <source>
        <dbReference type="EMBL" id="HGI44346.1"/>
    </source>
</evidence>
<name>A0A7C4FCH4_THEPE</name>
<accession>A0A7C4FCH4</accession>
<organism evidence="1">
    <name type="scientific">Thermofilum pendens</name>
    <dbReference type="NCBI Taxonomy" id="2269"/>
    <lineage>
        <taxon>Archaea</taxon>
        <taxon>Thermoproteota</taxon>
        <taxon>Thermoprotei</taxon>
        <taxon>Thermofilales</taxon>
        <taxon>Thermofilaceae</taxon>
        <taxon>Thermofilum</taxon>
    </lineage>
</organism>
<sequence>MLESALSVVRSYGLGCSATCEELLAYLSGPTYTGDTVALEEVLGDELLFLHEVAEACILKSMGYELSESTATRAYPDTYKAHLEAMEVELREAARRELMNHVVARCRDLESYLEDPLLPEHLRPAVHALIGEFCADK</sequence>
<gene>
    <name evidence="1" type="ORF">ENV17_08195</name>
</gene>